<feature type="compositionally biased region" description="Polar residues" evidence="1">
    <location>
        <begin position="204"/>
        <end position="213"/>
    </location>
</feature>
<sequence length="611" mass="70266">MVPAVKTKIRAGLTQAGVTAGFRLYKLAGVYSVGLGTRKLACDRAGHLAMTLMLRLQRQLALPGGNAWRRLRELVLSAAERCFAEEGPPARMEMKLLSSIRLKPLEVKKEHEVCVKAMPRKKVKQEHEVRVKAMPRKKVKHEVRVKAMPRKKVKEEIEERGSAASLLKAQVKRMPKKPEIEEVPNLLEKEAQRALQEMEEADQRMSQSQQELQAATEAAKGNAQDLRLQLVQQAHNLAMKAQGQARENWRFYLEKMDELKREATHRASETLTVKKEEPEEEPSRDHTLRRRVILRARKRLRMDEVSEERSEPRKRRRRSSPRRCTARQVYLLREAQRHGEDWDPSRCSNVIEKYGHLMQYISPDDLVFTHLNISPYFRNGPHKGQPLETLLHDLSSCVLDPMDLTALVGVLHSNELRVVCGNRRLSVLKRYLHMLRQDGNEERALNVKVPVYVHMWEDLPRGLQAKYIEASSTVDGKQPEFFPQRSRIPEPVLRCARSAIPAQLGKGKPFVVPPRGSVASLGASDSQMALLEGRWQEVGSNIAYKVFFEGTEGTWKVEKTCRHFVHTYSLTIKQNKVFWGLSMRYWANCDGDFICWYDTNNALAFTWVRVP</sequence>
<evidence type="ECO:0000256" key="1">
    <source>
        <dbReference type="SAM" id="MobiDB-lite"/>
    </source>
</evidence>
<protein>
    <submittedName>
        <fullName evidence="2">Uncharacterized protein</fullName>
    </submittedName>
</protein>
<feature type="compositionally biased region" description="Basic residues" evidence="1">
    <location>
        <begin position="287"/>
        <end position="300"/>
    </location>
</feature>
<reference evidence="2" key="1">
    <citation type="submission" date="2021-02" db="EMBL/GenBank/DDBJ databases">
        <authorList>
            <person name="Dougan E. K."/>
            <person name="Rhodes N."/>
            <person name="Thang M."/>
            <person name="Chan C."/>
        </authorList>
    </citation>
    <scope>NUCLEOTIDE SEQUENCE</scope>
</reference>
<gene>
    <name evidence="2" type="ORF">SNAT2548_LOCUS25750</name>
</gene>
<feature type="region of interest" description="Disordered" evidence="1">
    <location>
        <begin position="263"/>
        <end position="324"/>
    </location>
</feature>
<evidence type="ECO:0000313" key="2">
    <source>
        <dbReference type="EMBL" id="CAE7462466.1"/>
    </source>
</evidence>
<evidence type="ECO:0000313" key="3">
    <source>
        <dbReference type="Proteomes" id="UP000604046"/>
    </source>
</evidence>
<proteinExistence type="predicted"/>
<feature type="compositionally biased region" description="Basic and acidic residues" evidence="1">
    <location>
        <begin position="263"/>
        <end position="286"/>
    </location>
</feature>
<comment type="caution">
    <text evidence="2">The sequence shown here is derived from an EMBL/GenBank/DDBJ whole genome shotgun (WGS) entry which is preliminary data.</text>
</comment>
<organism evidence="2 3">
    <name type="scientific">Symbiodinium natans</name>
    <dbReference type="NCBI Taxonomy" id="878477"/>
    <lineage>
        <taxon>Eukaryota</taxon>
        <taxon>Sar</taxon>
        <taxon>Alveolata</taxon>
        <taxon>Dinophyceae</taxon>
        <taxon>Suessiales</taxon>
        <taxon>Symbiodiniaceae</taxon>
        <taxon>Symbiodinium</taxon>
    </lineage>
</organism>
<dbReference type="Proteomes" id="UP000604046">
    <property type="component" value="Unassembled WGS sequence"/>
</dbReference>
<feature type="region of interest" description="Disordered" evidence="1">
    <location>
        <begin position="196"/>
        <end position="218"/>
    </location>
</feature>
<keyword evidence="3" id="KW-1185">Reference proteome</keyword>
<dbReference type="AlphaFoldDB" id="A0A812S0N3"/>
<dbReference type="OrthoDB" id="430818at2759"/>
<feature type="compositionally biased region" description="Basic residues" evidence="1">
    <location>
        <begin position="312"/>
        <end position="324"/>
    </location>
</feature>
<accession>A0A812S0N3</accession>
<feature type="compositionally biased region" description="Basic and acidic residues" evidence="1">
    <location>
        <begin position="301"/>
        <end position="311"/>
    </location>
</feature>
<dbReference type="EMBL" id="CAJNDS010002406">
    <property type="protein sequence ID" value="CAE7462466.1"/>
    <property type="molecule type" value="Genomic_DNA"/>
</dbReference>
<name>A0A812S0N3_9DINO</name>